<dbReference type="AlphaFoldDB" id="A0A4R3JB33"/>
<gene>
    <name evidence="1" type="ORF">EDD52_10926</name>
</gene>
<dbReference type="Proteomes" id="UP000295696">
    <property type="component" value="Unassembled WGS sequence"/>
</dbReference>
<dbReference type="PIRSF" id="PIRSF029730">
    <property type="entry name" value="UCP029730"/>
    <property type="match status" value="1"/>
</dbReference>
<dbReference type="OrthoDB" id="9815326at2"/>
<organism evidence="1 2">
    <name type="scientific">Primorskyibacter sedentarius</name>
    <dbReference type="NCBI Taxonomy" id="745311"/>
    <lineage>
        <taxon>Bacteria</taxon>
        <taxon>Pseudomonadati</taxon>
        <taxon>Pseudomonadota</taxon>
        <taxon>Alphaproteobacteria</taxon>
        <taxon>Rhodobacterales</taxon>
        <taxon>Roseobacteraceae</taxon>
        <taxon>Primorskyibacter</taxon>
    </lineage>
</organism>
<protein>
    <submittedName>
        <fullName evidence="1">Putative N-formylglutamate amidohydrolase</fullName>
    </submittedName>
</protein>
<dbReference type="RefSeq" id="WP_132245605.1">
    <property type="nucleotide sequence ID" value="NZ_SLZU01000009.1"/>
</dbReference>
<dbReference type="InterPro" id="IPR007709">
    <property type="entry name" value="N-FG_amidohydro"/>
</dbReference>
<evidence type="ECO:0000313" key="2">
    <source>
        <dbReference type="Proteomes" id="UP000295696"/>
    </source>
</evidence>
<dbReference type="Pfam" id="PF05013">
    <property type="entry name" value="FGase"/>
    <property type="match status" value="1"/>
</dbReference>
<accession>A0A4R3JB33</accession>
<keyword evidence="1" id="KW-0378">Hydrolase</keyword>
<dbReference type="EMBL" id="SLZU01000009">
    <property type="protein sequence ID" value="TCS62286.1"/>
    <property type="molecule type" value="Genomic_DNA"/>
</dbReference>
<name>A0A4R3JB33_9RHOB</name>
<dbReference type="Gene3D" id="3.40.630.40">
    <property type="entry name" value="Zn-dependent exopeptidases"/>
    <property type="match status" value="1"/>
</dbReference>
<keyword evidence="2" id="KW-1185">Reference proteome</keyword>
<sequence length="256" mass="27253">MDALAWPPFAVLGEGGTAPVVLICEHASAFIPPALDGLGLSDEARQSHIAWDIGALDMSKRLSARIGAPLIAGQISRLVYDCNRPLEAPDCIPEQSEIYPVPGNQGLGRDDRQARFDHIHTPFHDAVAAVIDRQCARSEGPVVVITLHSFTPIYHGKTRELDLGFLYHSRGEIAEAATSVEAERGLMTAAVNEPYSASDGVTYSLQKHGDARGLGSVMVEVRNDLIDTAAKAERVADHLAQTLTAAMARAGQGAAA</sequence>
<evidence type="ECO:0000313" key="1">
    <source>
        <dbReference type="EMBL" id="TCS62286.1"/>
    </source>
</evidence>
<dbReference type="InterPro" id="IPR011227">
    <property type="entry name" value="UCP029730"/>
</dbReference>
<dbReference type="SUPFAM" id="SSF53187">
    <property type="entry name" value="Zn-dependent exopeptidases"/>
    <property type="match status" value="1"/>
</dbReference>
<dbReference type="GO" id="GO:0016787">
    <property type="term" value="F:hydrolase activity"/>
    <property type="evidence" value="ECO:0007669"/>
    <property type="project" value="UniProtKB-KW"/>
</dbReference>
<reference evidence="1 2" key="1">
    <citation type="submission" date="2019-03" db="EMBL/GenBank/DDBJ databases">
        <title>Genomic Encyclopedia of Type Strains, Phase IV (KMG-IV): sequencing the most valuable type-strain genomes for metagenomic binning, comparative biology and taxonomic classification.</title>
        <authorList>
            <person name="Goeker M."/>
        </authorList>
    </citation>
    <scope>NUCLEOTIDE SEQUENCE [LARGE SCALE GENOMIC DNA]</scope>
    <source>
        <strain evidence="1 2">DSM 104836</strain>
    </source>
</reference>
<proteinExistence type="predicted"/>
<comment type="caution">
    <text evidence="1">The sequence shown here is derived from an EMBL/GenBank/DDBJ whole genome shotgun (WGS) entry which is preliminary data.</text>
</comment>